<evidence type="ECO:0000313" key="1">
    <source>
        <dbReference type="EMBL" id="OUC49964.1"/>
    </source>
</evidence>
<dbReference type="AlphaFoldDB" id="A0A1Y3EXT5"/>
<dbReference type="Proteomes" id="UP000243006">
    <property type="component" value="Unassembled WGS sequence"/>
</dbReference>
<reference evidence="1 2" key="1">
    <citation type="submission" date="2015-04" db="EMBL/GenBank/DDBJ databases">
        <title>Draft genome of the roundworm Trichinella nativa.</title>
        <authorList>
            <person name="Mitreva M."/>
        </authorList>
    </citation>
    <scope>NUCLEOTIDE SEQUENCE [LARGE SCALE GENOMIC DNA]</scope>
    <source>
        <strain evidence="1 2">ISS45</strain>
    </source>
</reference>
<name>A0A1Y3EXT5_9BILA</name>
<comment type="caution">
    <text evidence="1">The sequence shown here is derived from an EMBL/GenBank/DDBJ whole genome shotgun (WGS) entry which is preliminary data.</text>
</comment>
<organism evidence="1 2">
    <name type="scientific">Trichinella nativa</name>
    <dbReference type="NCBI Taxonomy" id="6335"/>
    <lineage>
        <taxon>Eukaryota</taxon>
        <taxon>Metazoa</taxon>
        <taxon>Ecdysozoa</taxon>
        <taxon>Nematoda</taxon>
        <taxon>Enoplea</taxon>
        <taxon>Dorylaimia</taxon>
        <taxon>Trichinellida</taxon>
        <taxon>Trichinellidae</taxon>
        <taxon>Trichinella</taxon>
    </lineage>
</organism>
<accession>A0A1Y3EXT5</accession>
<protein>
    <submittedName>
        <fullName evidence="1">Uncharacterized protein</fullName>
    </submittedName>
</protein>
<dbReference type="EMBL" id="LVZM01000137">
    <property type="protein sequence ID" value="OUC49964.1"/>
    <property type="molecule type" value="Genomic_DNA"/>
</dbReference>
<sequence>MQMIINIINIVRTEPVRQTEYASTKKSNHNC</sequence>
<gene>
    <name evidence="1" type="ORF">D917_00916</name>
</gene>
<evidence type="ECO:0000313" key="2">
    <source>
        <dbReference type="Proteomes" id="UP000243006"/>
    </source>
</evidence>
<proteinExistence type="predicted"/>